<reference evidence="11 12" key="1">
    <citation type="submission" date="2022-05" db="EMBL/GenBank/DDBJ databases">
        <authorList>
            <consortium name="Genoscope - CEA"/>
            <person name="William W."/>
        </authorList>
    </citation>
    <scope>NUCLEOTIDE SEQUENCE [LARGE SCALE GENOMIC DNA]</scope>
</reference>
<proteinExistence type="predicted"/>
<feature type="transmembrane region" description="Helical" evidence="9">
    <location>
        <begin position="20"/>
        <end position="46"/>
    </location>
</feature>
<feature type="domain" description="G-protein coupled receptors family 1 profile" evidence="10">
    <location>
        <begin position="36"/>
        <end position="309"/>
    </location>
</feature>
<dbReference type="Proteomes" id="UP001159405">
    <property type="component" value="Unassembled WGS sequence"/>
</dbReference>
<keyword evidence="6 9" id="KW-0472">Membrane</keyword>
<accession>A0ABN8REK9</accession>
<name>A0ABN8REK9_9CNID</name>
<keyword evidence="2" id="KW-1003">Cell membrane</keyword>
<dbReference type="SUPFAM" id="SSF81321">
    <property type="entry name" value="Family A G protein-coupled receptor-like"/>
    <property type="match status" value="1"/>
</dbReference>
<sequence length="347" mass="38676">MANVTAAGDFCAQPTSASFVAQACFLVFITVTTLLGNLSVCLTVLLNSSLHTFTSYLVASLACSDLLVATLSLPFRISQTLHNTRWCLSEEACVFWVWADLFCCCASIGNLALISVDRFLATKYPLRYHLIVTRKTSWLMLSSVWIYSLIVASSGLTNWTVPSGALVETNHGCYKPDRYFYTFAAIVGFFLPLSIIVCAYCYIFKIALDHVRAISKITMIVLPSIPQSKENNQTLFKQQLKATKTLAIVVGAFVICWMPTFVIILIQSWCQSCLNSQQNPKLKGLFSFINVAFVYTLPNINSAINPFIYVVFSKDLRQAVIKTFKGLYQEICDIRSARTNPEITSLT</sequence>
<evidence type="ECO:0000256" key="9">
    <source>
        <dbReference type="SAM" id="Phobius"/>
    </source>
</evidence>
<keyword evidence="3 9" id="KW-0812">Transmembrane</keyword>
<dbReference type="Gene3D" id="1.20.1070.10">
    <property type="entry name" value="Rhodopsin 7-helix transmembrane proteins"/>
    <property type="match status" value="1"/>
</dbReference>
<evidence type="ECO:0000256" key="8">
    <source>
        <dbReference type="ARBA" id="ARBA00023224"/>
    </source>
</evidence>
<comment type="caution">
    <text evidence="11">The sequence shown here is derived from an EMBL/GenBank/DDBJ whole genome shotgun (WGS) entry which is preliminary data.</text>
</comment>
<keyword evidence="4 9" id="KW-1133">Transmembrane helix</keyword>
<evidence type="ECO:0000256" key="3">
    <source>
        <dbReference type="ARBA" id="ARBA00022692"/>
    </source>
</evidence>
<keyword evidence="7" id="KW-0675">Receptor</keyword>
<feature type="transmembrane region" description="Helical" evidence="9">
    <location>
        <begin position="286"/>
        <end position="312"/>
    </location>
</feature>
<dbReference type="SMART" id="SM01381">
    <property type="entry name" value="7TM_GPCR_Srsx"/>
    <property type="match status" value="1"/>
</dbReference>
<evidence type="ECO:0000256" key="5">
    <source>
        <dbReference type="ARBA" id="ARBA00023040"/>
    </source>
</evidence>
<evidence type="ECO:0000256" key="4">
    <source>
        <dbReference type="ARBA" id="ARBA00022989"/>
    </source>
</evidence>
<dbReference type="InterPro" id="IPR017452">
    <property type="entry name" value="GPCR_Rhodpsn_7TM"/>
</dbReference>
<evidence type="ECO:0000313" key="11">
    <source>
        <dbReference type="EMBL" id="CAH3177814.1"/>
    </source>
</evidence>
<evidence type="ECO:0000313" key="12">
    <source>
        <dbReference type="Proteomes" id="UP001159405"/>
    </source>
</evidence>
<evidence type="ECO:0000256" key="6">
    <source>
        <dbReference type="ARBA" id="ARBA00023136"/>
    </source>
</evidence>
<comment type="subcellular location">
    <subcellularLocation>
        <location evidence="1">Cell membrane</location>
        <topology evidence="1">Multi-pass membrane protein</topology>
    </subcellularLocation>
</comment>
<organism evidence="11 12">
    <name type="scientific">Porites lobata</name>
    <dbReference type="NCBI Taxonomy" id="104759"/>
    <lineage>
        <taxon>Eukaryota</taxon>
        <taxon>Metazoa</taxon>
        <taxon>Cnidaria</taxon>
        <taxon>Anthozoa</taxon>
        <taxon>Hexacorallia</taxon>
        <taxon>Scleractinia</taxon>
        <taxon>Fungiina</taxon>
        <taxon>Poritidae</taxon>
        <taxon>Porites</taxon>
    </lineage>
</organism>
<evidence type="ECO:0000256" key="2">
    <source>
        <dbReference type="ARBA" id="ARBA00022475"/>
    </source>
</evidence>
<feature type="transmembrane region" description="Helical" evidence="9">
    <location>
        <begin position="95"/>
        <end position="116"/>
    </location>
</feature>
<dbReference type="PRINTS" id="PR00237">
    <property type="entry name" value="GPCRRHODOPSN"/>
</dbReference>
<keyword evidence="8" id="KW-0807">Transducer</keyword>
<feature type="transmembrane region" description="Helical" evidence="9">
    <location>
        <begin position="137"/>
        <end position="159"/>
    </location>
</feature>
<feature type="transmembrane region" description="Helical" evidence="9">
    <location>
        <begin position="179"/>
        <end position="203"/>
    </location>
</feature>
<keyword evidence="12" id="KW-1185">Reference proteome</keyword>
<evidence type="ECO:0000256" key="7">
    <source>
        <dbReference type="ARBA" id="ARBA00023170"/>
    </source>
</evidence>
<dbReference type="PROSITE" id="PS50262">
    <property type="entry name" value="G_PROTEIN_RECEP_F1_2"/>
    <property type="match status" value="1"/>
</dbReference>
<dbReference type="CDD" id="cd14967">
    <property type="entry name" value="7tmA_amine_R-like"/>
    <property type="match status" value="1"/>
</dbReference>
<dbReference type="InterPro" id="IPR000276">
    <property type="entry name" value="GPCR_Rhodpsn"/>
</dbReference>
<dbReference type="EMBL" id="CALNXK010000230">
    <property type="protein sequence ID" value="CAH3177814.1"/>
    <property type="molecule type" value="Genomic_DNA"/>
</dbReference>
<evidence type="ECO:0000259" key="10">
    <source>
        <dbReference type="PROSITE" id="PS50262"/>
    </source>
</evidence>
<dbReference type="PANTHER" id="PTHR24248">
    <property type="entry name" value="ADRENERGIC RECEPTOR-RELATED G-PROTEIN COUPLED RECEPTOR"/>
    <property type="match status" value="1"/>
</dbReference>
<evidence type="ECO:0000256" key="1">
    <source>
        <dbReference type="ARBA" id="ARBA00004651"/>
    </source>
</evidence>
<feature type="transmembrane region" description="Helical" evidence="9">
    <location>
        <begin position="246"/>
        <end position="266"/>
    </location>
</feature>
<protein>
    <recommendedName>
        <fullName evidence="10">G-protein coupled receptors family 1 profile domain-containing protein</fullName>
    </recommendedName>
</protein>
<dbReference type="Pfam" id="PF00001">
    <property type="entry name" value="7tm_1"/>
    <property type="match status" value="1"/>
</dbReference>
<gene>
    <name evidence="11" type="ORF">PLOB_00019941</name>
</gene>
<keyword evidence="5" id="KW-0297">G-protein coupled receptor</keyword>
<feature type="transmembrane region" description="Helical" evidence="9">
    <location>
        <begin position="53"/>
        <end position="75"/>
    </location>
</feature>